<keyword evidence="3 5" id="KW-1133">Transmembrane helix</keyword>
<evidence type="ECO:0000259" key="6">
    <source>
        <dbReference type="Pfam" id="PF01061"/>
    </source>
</evidence>
<keyword evidence="4 5" id="KW-0472">Membrane</keyword>
<evidence type="ECO:0000313" key="8">
    <source>
        <dbReference type="Proteomes" id="UP000010469"/>
    </source>
</evidence>
<evidence type="ECO:0000256" key="1">
    <source>
        <dbReference type="ARBA" id="ARBA00004141"/>
    </source>
</evidence>
<dbReference type="STRING" id="1056495.Calag_0042"/>
<dbReference type="eggNOG" id="arCOG01469">
    <property type="taxonomic scope" value="Archaea"/>
</dbReference>
<accession>L0A8T8</accession>
<comment type="subcellular location">
    <subcellularLocation>
        <location evidence="1">Membrane</location>
        <topology evidence="1">Multi-pass membrane protein</topology>
    </subcellularLocation>
</comment>
<gene>
    <name evidence="7" type="ordered locus">Calag_0042</name>
</gene>
<feature type="transmembrane region" description="Helical" evidence="5">
    <location>
        <begin position="165"/>
        <end position="185"/>
    </location>
</feature>
<evidence type="ECO:0000256" key="5">
    <source>
        <dbReference type="SAM" id="Phobius"/>
    </source>
</evidence>
<feature type="transmembrane region" description="Helical" evidence="5">
    <location>
        <begin position="53"/>
        <end position="78"/>
    </location>
</feature>
<feature type="domain" description="ABC-2 type transporter transmembrane" evidence="6">
    <location>
        <begin position="20"/>
        <end position="191"/>
    </location>
</feature>
<dbReference type="HOGENOM" id="CLU_096331_0_0_2"/>
<dbReference type="GO" id="GO:0016020">
    <property type="term" value="C:membrane"/>
    <property type="evidence" value="ECO:0007669"/>
    <property type="project" value="UniProtKB-SubCell"/>
</dbReference>
<feature type="transmembrane region" description="Helical" evidence="5">
    <location>
        <begin position="220"/>
        <end position="239"/>
    </location>
</feature>
<keyword evidence="8" id="KW-1185">Reference proteome</keyword>
<evidence type="ECO:0000256" key="4">
    <source>
        <dbReference type="ARBA" id="ARBA00023136"/>
    </source>
</evidence>
<feature type="transmembrane region" description="Helical" evidence="5">
    <location>
        <begin position="99"/>
        <end position="121"/>
    </location>
</feature>
<feature type="transmembrane region" description="Helical" evidence="5">
    <location>
        <begin position="191"/>
        <end position="208"/>
    </location>
</feature>
<dbReference type="InterPro" id="IPR013525">
    <property type="entry name" value="ABC2_TM"/>
</dbReference>
<protein>
    <submittedName>
        <fullName evidence="7">ABC-2 type transporter</fullName>
    </submittedName>
</protein>
<name>L0A8T8_CALLD</name>
<evidence type="ECO:0000256" key="2">
    <source>
        <dbReference type="ARBA" id="ARBA00022692"/>
    </source>
</evidence>
<dbReference type="AlphaFoldDB" id="L0A8T8"/>
<sequence length="244" mass="27593">MRTSKFNWRFVLAFIWFYGYSSIKRGYYYVLSYLALPLSLLFFIYIVSKGHLVQYAILGGIISIITSNALTAIGDTSFFKLELKLQELLIAADVSPIEYLLGIGLGNLLYSLPGLFVYFVLGFLYKIFSLSLLGLTILTLIIVMVAATSLAYMTGSRVSHMRNSWGVGSLLSVILTMLPPLYYPYTFLPKIALYPLILSPATPASIFLQDFMTKRIINYYSFLILLAETIIYLLLALKLGKWEE</sequence>
<dbReference type="Pfam" id="PF01061">
    <property type="entry name" value="ABC2_membrane"/>
    <property type="match status" value="1"/>
</dbReference>
<proteinExistence type="predicted"/>
<organism evidence="7 8">
    <name type="scientific">Caldisphaera lagunensis (strain DSM 15908 / JCM 11604 / ANMR 0165 / IC-154)</name>
    <dbReference type="NCBI Taxonomy" id="1056495"/>
    <lineage>
        <taxon>Archaea</taxon>
        <taxon>Thermoproteota</taxon>
        <taxon>Thermoprotei</taxon>
        <taxon>Acidilobales</taxon>
        <taxon>Caldisphaeraceae</taxon>
        <taxon>Caldisphaera</taxon>
    </lineage>
</organism>
<dbReference type="EMBL" id="CP003378">
    <property type="protein sequence ID" value="AFZ69834.1"/>
    <property type="molecule type" value="Genomic_DNA"/>
</dbReference>
<keyword evidence="2 5" id="KW-0812">Transmembrane</keyword>
<dbReference type="PANTHER" id="PTHR43229:SF3">
    <property type="entry name" value="ABC-TYPE MULTIDRUG TRANSPORT SYSTEM, PERMEASE COMPONENT"/>
    <property type="match status" value="1"/>
</dbReference>
<evidence type="ECO:0000313" key="7">
    <source>
        <dbReference type="EMBL" id="AFZ69834.1"/>
    </source>
</evidence>
<dbReference type="InParanoid" id="L0A8T8"/>
<dbReference type="GO" id="GO:0140359">
    <property type="term" value="F:ABC-type transporter activity"/>
    <property type="evidence" value="ECO:0007669"/>
    <property type="project" value="InterPro"/>
</dbReference>
<dbReference type="InterPro" id="IPR051784">
    <property type="entry name" value="Nod_factor_ABC_transporter"/>
</dbReference>
<feature type="transmembrane region" description="Helical" evidence="5">
    <location>
        <begin position="127"/>
        <end position="153"/>
    </location>
</feature>
<dbReference type="Proteomes" id="UP000010469">
    <property type="component" value="Chromosome"/>
</dbReference>
<reference evidence="8" key="1">
    <citation type="submission" date="2012-03" db="EMBL/GenBank/DDBJ databases">
        <title>Complete genome of Caldisphaera lagunensis DSM 15908.</title>
        <authorList>
            <person name="Lucas S."/>
            <person name="Copeland A."/>
            <person name="Lapidus A."/>
            <person name="Glavina del Rio T."/>
            <person name="Dalin E."/>
            <person name="Tice H."/>
            <person name="Bruce D."/>
            <person name="Goodwin L."/>
            <person name="Pitluck S."/>
            <person name="Peters L."/>
            <person name="Mikhailova N."/>
            <person name="Teshima H."/>
            <person name="Kyrpides N."/>
            <person name="Mavromatis K."/>
            <person name="Ivanova N."/>
            <person name="Brettin T."/>
            <person name="Detter J.C."/>
            <person name="Han C."/>
            <person name="Larimer F."/>
            <person name="Land M."/>
            <person name="Hauser L."/>
            <person name="Markowitz V."/>
            <person name="Cheng J.-F."/>
            <person name="Hugenholtz P."/>
            <person name="Woyke T."/>
            <person name="Wu D."/>
            <person name="Spring S."/>
            <person name="Schroeder M."/>
            <person name="Brambilla E."/>
            <person name="Klenk H.-P."/>
            <person name="Eisen J.A."/>
        </authorList>
    </citation>
    <scope>NUCLEOTIDE SEQUENCE [LARGE SCALE GENOMIC DNA]</scope>
    <source>
        <strain evidence="8">DSM 15908 / JCM 11604 / IC-154</strain>
    </source>
</reference>
<feature type="transmembrane region" description="Helical" evidence="5">
    <location>
        <begin position="30"/>
        <end position="47"/>
    </location>
</feature>
<dbReference type="OrthoDB" id="97972at2157"/>
<evidence type="ECO:0000256" key="3">
    <source>
        <dbReference type="ARBA" id="ARBA00022989"/>
    </source>
</evidence>
<dbReference type="KEGG" id="clg:Calag_0042"/>
<dbReference type="PANTHER" id="PTHR43229">
    <property type="entry name" value="NODULATION PROTEIN J"/>
    <property type="match status" value="1"/>
</dbReference>